<dbReference type="Pfam" id="PF03466">
    <property type="entry name" value="LysR_substrate"/>
    <property type="match status" value="1"/>
</dbReference>
<accession>A0A8J6ITJ0</accession>
<dbReference type="Proteomes" id="UP000601768">
    <property type="component" value="Unassembled WGS sequence"/>
</dbReference>
<dbReference type="SUPFAM" id="SSF46785">
    <property type="entry name" value="Winged helix' DNA-binding domain"/>
    <property type="match status" value="1"/>
</dbReference>
<evidence type="ECO:0000313" key="6">
    <source>
        <dbReference type="EMBL" id="MBC3765537.1"/>
    </source>
</evidence>
<evidence type="ECO:0000256" key="2">
    <source>
        <dbReference type="ARBA" id="ARBA00023015"/>
    </source>
</evidence>
<keyword evidence="2" id="KW-0805">Transcription regulation</keyword>
<dbReference type="InterPro" id="IPR058163">
    <property type="entry name" value="LysR-type_TF_proteobact-type"/>
</dbReference>
<feature type="domain" description="HTH lysR-type" evidence="5">
    <location>
        <begin position="1"/>
        <end position="59"/>
    </location>
</feature>
<organism evidence="6 7">
    <name type="scientific">Neptunicella marina</name>
    <dbReference type="NCBI Taxonomy" id="2125989"/>
    <lineage>
        <taxon>Bacteria</taxon>
        <taxon>Pseudomonadati</taxon>
        <taxon>Pseudomonadota</taxon>
        <taxon>Gammaproteobacteria</taxon>
        <taxon>Alteromonadales</taxon>
        <taxon>Alteromonadaceae</taxon>
        <taxon>Neptunicella</taxon>
    </lineage>
</organism>
<reference evidence="6" key="1">
    <citation type="journal article" date="2018" name="Int. J. Syst. Evol. Microbiol.">
        <title>Neptunicella marina gen. nov., sp. nov., isolated from surface seawater.</title>
        <authorList>
            <person name="Liu X."/>
            <person name="Lai Q."/>
            <person name="Du Y."/>
            <person name="Zhang X."/>
            <person name="Liu Z."/>
            <person name="Sun F."/>
            <person name="Shao Z."/>
        </authorList>
    </citation>
    <scope>NUCLEOTIDE SEQUENCE</scope>
    <source>
        <strain evidence="6">S27-2</strain>
    </source>
</reference>
<comment type="caution">
    <text evidence="6">The sequence shown here is derived from an EMBL/GenBank/DDBJ whole genome shotgun (WGS) entry which is preliminary data.</text>
</comment>
<dbReference type="AlphaFoldDB" id="A0A8J6ITJ0"/>
<dbReference type="GO" id="GO:0043565">
    <property type="term" value="F:sequence-specific DNA binding"/>
    <property type="evidence" value="ECO:0007669"/>
    <property type="project" value="TreeGrafter"/>
</dbReference>
<keyword evidence="4" id="KW-0804">Transcription</keyword>
<evidence type="ECO:0000313" key="7">
    <source>
        <dbReference type="Proteomes" id="UP000601768"/>
    </source>
</evidence>
<sequence length="295" mass="32462">MDLLDCMKLFAEVARAESFTQGAKRLNTSTRVASAAVKTLESRLGAKLMNRTTRKVRLTDAGKAYLERCQQLLLDLDELESSVQATQSVLAGPIRITAPTAFGSLFLSPALGQFLTDNTQVSVELSLSDRRVSIVEEGFDIAIRLGTLQDSGLMYRRLADMPFITCASPAYLSQHGIPSHPSALSTHECLIATTLDTPHTWRFAEKGQGLNVSVKGRFRANAPLPAAQLAKSGFGITQVPAYMVNDALAEGSLVRILREYERTDFGVFALYPANRFLTARIQALLDYMTNLWHFD</sequence>
<evidence type="ECO:0000256" key="3">
    <source>
        <dbReference type="ARBA" id="ARBA00023125"/>
    </source>
</evidence>
<dbReference type="InterPro" id="IPR005119">
    <property type="entry name" value="LysR_subst-bd"/>
</dbReference>
<evidence type="ECO:0000259" key="5">
    <source>
        <dbReference type="PROSITE" id="PS50931"/>
    </source>
</evidence>
<evidence type="ECO:0000256" key="4">
    <source>
        <dbReference type="ARBA" id="ARBA00023163"/>
    </source>
</evidence>
<dbReference type="Gene3D" id="1.10.10.10">
    <property type="entry name" value="Winged helix-like DNA-binding domain superfamily/Winged helix DNA-binding domain"/>
    <property type="match status" value="1"/>
</dbReference>
<keyword evidence="3" id="KW-0238">DNA-binding</keyword>
<dbReference type="SUPFAM" id="SSF53850">
    <property type="entry name" value="Periplasmic binding protein-like II"/>
    <property type="match status" value="1"/>
</dbReference>
<comment type="similarity">
    <text evidence="1">Belongs to the LysR transcriptional regulatory family.</text>
</comment>
<keyword evidence="7" id="KW-1185">Reference proteome</keyword>
<reference evidence="6" key="2">
    <citation type="submission" date="2020-08" db="EMBL/GenBank/DDBJ databases">
        <authorList>
            <person name="Lai Q."/>
        </authorList>
    </citation>
    <scope>NUCLEOTIDE SEQUENCE</scope>
    <source>
        <strain evidence="6">S27-2</strain>
    </source>
</reference>
<protein>
    <submittedName>
        <fullName evidence="6">LysR family transcriptional regulator</fullName>
    </submittedName>
</protein>
<dbReference type="Gene3D" id="3.40.190.290">
    <property type="match status" value="1"/>
</dbReference>
<dbReference type="GO" id="GO:0003700">
    <property type="term" value="F:DNA-binding transcription factor activity"/>
    <property type="evidence" value="ECO:0007669"/>
    <property type="project" value="InterPro"/>
</dbReference>
<dbReference type="InterPro" id="IPR036390">
    <property type="entry name" value="WH_DNA-bd_sf"/>
</dbReference>
<dbReference type="Pfam" id="PF00126">
    <property type="entry name" value="HTH_1"/>
    <property type="match status" value="1"/>
</dbReference>
<dbReference type="InterPro" id="IPR036388">
    <property type="entry name" value="WH-like_DNA-bd_sf"/>
</dbReference>
<dbReference type="PROSITE" id="PS50931">
    <property type="entry name" value="HTH_LYSR"/>
    <property type="match status" value="1"/>
</dbReference>
<dbReference type="GO" id="GO:0006351">
    <property type="term" value="P:DNA-templated transcription"/>
    <property type="evidence" value="ECO:0007669"/>
    <property type="project" value="TreeGrafter"/>
</dbReference>
<dbReference type="CDD" id="cd08422">
    <property type="entry name" value="PBP2_CrgA_like"/>
    <property type="match status" value="1"/>
</dbReference>
<dbReference type="EMBL" id="JACNEP010000004">
    <property type="protein sequence ID" value="MBC3765537.1"/>
    <property type="molecule type" value="Genomic_DNA"/>
</dbReference>
<dbReference type="PANTHER" id="PTHR30537:SF5">
    <property type="entry name" value="HTH-TYPE TRANSCRIPTIONAL ACTIVATOR TTDR-RELATED"/>
    <property type="match status" value="1"/>
</dbReference>
<evidence type="ECO:0000256" key="1">
    <source>
        <dbReference type="ARBA" id="ARBA00009437"/>
    </source>
</evidence>
<dbReference type="PANTHER" id="PTHR30537">
    <property type="entry name" value="HTH-TYPE TRANSCRIPTIONAL REGULATOR"/>
    <property type="match status" value="1"/>
</dbReference>
<dbReference type="FunFam" id="1.10.10.10:FF:000001">
    <property type="entry name" value="LysR family transcriptional regulator"/>
    <property type="match status" value="1"/>
</dbReference>
<proteinExistence type="inferred from homology"/>
<gene>
    <name evidence="6" type="ORF">H8B19_06590</name>
</gene>
<name>A0A8J6ITJ0_9ALTE</name>
<dbReference type="InterPro" id="IPR000847">
    <property type="entry name" value="LysR_HTH_N"/>
</dbReference>